<dbReference type="Pfam" id="PF17645">
    <property type="entry name" value="Amdase"/>
    <property type="match status" value="1"/>
</dbReference>
<dbReference type="InterPro" id="IPR053714">
    <property type="entry name" value="Iso_Racemase_Enz_sf"/>
</dbReference>
<evidence type="ECO:0000313" key="2">
    <source>
        <dbReference type="Proteomes" id="UP001589710"/>
    </source>
</evidence>
<dbReference type="Proteomes" id="UP001589710">
    <property type="component" value="Unassembled WGS sequence"/>
</dbReference>
<sequence length="247" mass="25991">MTTVGFLYPGHFADDDFPRMEVILDTTIRLVVNRTEPGEDDRRAETLRQRGAPERLAAGVEELRRAGAESVVWASTGASLVYGWEGAHQQSTALARAAGLPASSTSLAFVHAVRALGAARVAVAAPYTEEIAGLFGDFLAAAGVEVVAVRGGGVTSAAAAAGWGLDRLKELAVAADRPDAEAVLLPDNAVHTAAHVRDLEELLAKPVLTANQVAVYEALRLARRRTWAPQLGTLFATREAPPAPVGK</sequence>
<comment type="caution">
    <text evidence="1">The sequence shown here is derived from an EMBL/GenBank/DDBJ whole genome shotgun (WGS) entry which is preliminary data.</text>
</comment>
<evidence type="ECO:0000313" key="1">
    <source>
        <dbReference type="EMBL" id="MFB9574577.1"/>
    </source>
</evidence>
<dbReference type="PANTHER" id="PTHR40267:SF1">
    <property type="entry name" value="BLR3294 PROTEIN"/>
    <property type="match status" value="1"/>
</dbReference>
<gene>
    <name evidence="1" type="ORF">ACFFTL_20360</name>
</gene>
<name>A0ABV5R9V1_9ACTN</name>
<dbReference type="Gene3D" id="3.40.50.12500">
    <property type="match status" value="1"/>
</dbReference>
<dbReference type="InterPro" id="IPR026286">
    <property type="entry name" value="MaiA/AMDase"/>
</dbReference>
<dbReference type="PANTHER" id="PTHR40267">
    <property type="entry name" value="BLR3294 PROTEIN"/>
    <property type="match status" value="1"/>
</dbReference>
<proteinExistence type="predicted"/>
<reference evidence="1 2" key="1">
    <citation type="submission" date="2024-09" db="EMBL/GenBank/DDBJ databases">
        <authorList>
            <person name="Sun Q."/>
            <person name="Mori K."/>
        </authorList>
    </citation>
    <scope>NUCLEOTIDE SEQUENCE [LARGE SCALE GENOMIC DNA]</scope>
    <source>
        <strain evidence="1 2">JCM 3331</strain>
    </source>
</reference>
<keyword evidence="2" id="KW-1185">Reference proteome</keyword>
<accession>A0ABV5R9V1</accession>
<protein>
    <submittedName>
        <fullName evidence="1">Decarboxylase</fullName>
    </submittedName>
</protein>
<dbReference type="EMBL" id="JBHMCG010000097">
    <property type="protein sequence ID" value="MFB9574577.1"/>
    <property type="molecule type" value="Genomic_DNA"/>
</dbReference>
<dbReference type="RefSeq" id="WP_327246193.1">
    <property type="nucleotide sequence ID" value="NZ_BAAAXD010000045.1"/>
</dbReference>
<organism evidence="1 2">
    <name type="scientific">Streptomyces yanii</name>
    <dbReference type="NCBI Taxonomy" id="78510"/>
    <lineage>
        <taxon>Bacteria</taxon>
        <taxon>Bacillati</taxon>
        <taxon>Actinomycetota</taxon>
        <taxon>Actinomycetes</taxon>
        <taxon>Kitasatosporales</taxon>
        <taxon>Streptomycetaceae</taxon>
        <taxon>Streptomyces</taxon>
    </lineage>
</organism>